<dbReference type="GO" id="GO:0030288">
    <property type="term" value="C:outer membrane-bounded periplasmic space"/>
    <property type="evidence" value="ECO:0007669"/>
    <property type="project" value="InterPro"/>
</dbReference>
<dbReference type="GO" id="GO:0015740">
    <property type="term" value="P:C4-dicarboxylate transport"/>
    <property type="evidence" value="ECO:0007669"/>
    <property type="project" value="TreeGrafter"/>
</dbReference>
<dbReference type="InterPro" id="IPR038404">
    <property type="entry name" value="TRAP_DctP_sf"/>
</dbReference>
<keyword evidence="2" id="KW-0813">Transport</keyword>
<evidence type="ECO:0000256" key="3">
    <source>
        <dbReference type="ARBA" id="ARBA00022729"/>
    </source>
</evidence>
<dbReference type="PANTHER" id="PTHR33376">
    <property type="match status" value="1"/>
</dbReference>
<dbReference type="Proteomes" id="UP000000233">
    <property type="component" value="Chromosome"/>
</dbReference>
<dbReference type="NCBIfam" id="TIGR00787">
    <property type="entry name" value="dctP"/>
    <property type="match status" value="1"/>
</dbReference>
<proteinExistence type="inferred from homology"/>
<sequence length="343" mass="38786">MDALPTNQNKESFMKPIITLAGLALAAASAFAQAEPIVIKFSHVVAEDTPKGKGALMFKRLAEERLPGQVSVEVYPNSTLFGDATELEALRNNEVQLLAPSLAKFEQYTKQLQVFDLPFLFDDIDAVNRFQKRTKGKQLLRSMEDKNITGLAYWHNGMKQLSATRMLRLPGDASGLSFRIQPSAVLEAQFGAVGATTQKIAFADVYDALRTGTVQGAENPWSNIYSKKMHTVQPYIIETDHGVLDYMVVSNTRFWMSMPHKIRFELEAILDEVSFMVNREAEELNQADRERIRKAGTSEIVTLTPEERERWREAMRPVWKEFEPMIGADIIKAAETVNRKQRD</sequence>
<dbReference type="eggNOG" id="COG1638">
    <property type="taxonomic scope" value="Bacteria"/>
</dbReference>
<dbReference type="HOGENOM" id="CLU_036176_1_3_6"/>
<dbReference type="NCBIfam" id="NF037995">
    <property type="entry name" value="TRAP_S1"/>
    <property type="match status" value="1"/>
</dbReference>
<feature type="chain" id="PRO_5002675428" evidence="4">
    <location>
        <begin position="35"/>
        <end position="343"/>
    </location>
</feature>
<evidence type="ECO:0000313" key="6">
    <source>
        <dbReference type="Proteomes" id="UP000000233"/>
    </source>
</evidence>
<dbReference type="Gene3D" id="3.40.190.170">
    <property type="entry name" value="Bacterial extracellular solute-binding protein, family 7"/>
    <property type="match status" value="1"/>
</dbReference>
<dbReference type="AlphaFoldDB" id="A4VLI5"/>
<protein>
    <submittedName>
        <fullName evidence="5">Probable c4-dicarboxylate-binding protein</fullName>
    </submittedName>
</protein>
<evidence type="ECO:0000256" key="2">
    <source>
        <dbReference type="ARBA" id="ARBA00022448"/>
    </source>
</evidence>
<organism evidence="5 6">
    <name type="scientific">Stutzerimonas stutzeri (strain A1501)</name>
    <name type="common">Pseudomonas stutzeri</name>
    <dbReference type="NCBI Taxonomy" id="379731"/>
    <lineage>
        <taxon>Bacteria</taxon>
        <taxon>Pseudomonadati</taxon>
        <taxon>Pseudomonadota</taxon>
        <taxon>Gammaproteobacteria</taxon>
        <taxon>Pseudomonadales</taxon>
        <taxon>Pseudomonadaceae</taxon>
        <taxon>Stutzerimonas</taxon>
    </lineage>
</organism>
<reference evidence="5 6" key="1">
    <citation type="journal article" date="2008" name="Proc. Natl. Acad. Sci. U.S.A.">
        <title>Nitrogen fixation island and rhizosphere competence traits in the genome of root-associated Pseudomonas stutzeri A1501.</title>
        <authorList>
            <person name="Yan Y."/>
            <person name="Yang J."/>
            <person name="Dou Y."/>
            <person name="Chen M."/>
            <person name="Ping S."/>
            <person name="Peng J."/>
            <person name="Lu W."/>
            <person name="Zhang W."/>
            <person name="Yao Z."/>
            <person name="Li H."/>
            <person name="Liu W."/>
            <person name="He S."/>
            <person name="Geng L."/>
            <person name="Zhang X."/>
            <person name="Yang F."/>
            <person name="Yu H."/>
            <person name="Zhan Y."/>
            <person name="Li D."/>
            <person name="Lin Z."/>
            <person name="Wang Y."/>
            <person name="Elmerich C."/>
            <person name="Lin M."/>
            <person name="Jin Q."/>
        </authorList>
    </citation>
    <scope>NUCLEOTIDE SEQUENCE [LARGE SCALE GENOMIC DNA]</scope>
    <source>
        <strain evidence="5 6">A1501</strain>
    </source>
</reference>
<dbReference type="EMBL" id="CP000304">
    <property type="protein sequence ID" value="ABP79836.1"/>
    <property type="molecule type" value="Genomic_DNA"/>
</dbReference>
<dbReference type="PIRSF" id="PIRSF006470">
    <property type="entry name" value="DctB"/>
    <property type="match status" value="1"/>
</dbReference>
<dbReference type="InterPro" id="IPR018389">
    <property type="entry name" value="DctP_fam"/>
</dbReference>
<dbReference type="Pfam" id="PF03480">
    <property type="entry name" value="DctP"/>
    <property type="match status" value="1"/>
</dbReference>
<evidence type="ECO:0000256" key="4">
    <source>
        <dbReference type="SAM" id="SignalP"/>
    </source>
</evidence>
<dbReference type="KEGG" id="psa:PST_2173"/>
<accession>A4VLI5</accession>
<gene>
    <name evidence="5" type="ordered locus">PST_2173</name>
</gene>
<dbReference type="PANTHER" id="PTHR33376:SF7">
    <property type="entry name" value="C4-DICARBOXYLATE-BINDING PROTEIN DCTB"/>
    <property type="match status" value="1"/>
</dbReference>
<dbReference type="CDD" id="cd13674">
    <property type="entry name" value="PBP2_TRAP_SBP_like_1"/>
    <property type="match status" value="1"/>
</dbReference>
<name>A4VLI5_STUS1</name>
<keyword evidence="6" id="KW-1185">Reference proteome</keyword>
<evidence type="ECO:0000313" key="5">
    <source>
        <dbReference type="EMBL" id="ABP79836.1"/>
    </source>
</evidence>
<evidence type="ECO:0000256" key="1">
    <source>
        <dbReference type="ARBA" id="ARBA00009023"/>
    </source>
</evidence>
<comment type="similarity">
    <text evidence="1">Belongs to the bacterial solute-binding protein 7 family.</text>
</comment>
<dbReference type="InterPro" id="IPR004682">
    <property type="entry name" value="TRAP_DctP"/>
</dbReference>
<dbReference type="GO" id="GO:0055085">
    <property type="term" value="P:transmembrane transport"/>
    <property type="evidence" value="ECO:0007669"/>
    <property type="project" value="InterPro"/>
</dbReference>
<keyword evidence="3 4" id="KW-0732">Signal</keyword>
<feature type="signal peptide" evidence="4">
    <location>
        <begin position="1"/>
        <end position="34"/>
    </location>
</feature>